<evidence type="ECO:0000313" key="12">
    <source>
        <dbReference type="EMBL" id="SEL84053.1"/>
    </source>
</evidence>
<dbReference type="GO" id="GO:0070063">
    <property type="term" value="F:RNA polymerase binding"/>
    <property type="evidence" value="ECO:0007669"/>
    <property type="project" value="InterPro"/>
</dbReference>
<evidence type="ECO:0000256" key="6">
    <source>
        <dbReference type="ARBA" id="ARBA00024916"/>
    </source>
</evidence>
<evidence type="ECO:0000256" key="4">
    <source>
        <dbReference type="ARBA" id="ARBA00023125"/>
    </source>
</evidence>
<dbReference type="NCBIfam" id="NF001261">
    <property type="entry name" value="PRK00226.1-2"/>
    <property type="match status" value="1"/>
</dbReference>
<dbReference type="RefSeq" id="WP_085286083.1">
    <property type="nucleotide sequence ID" value="NZ_FOBI01000025.1"/>
</dbReference>
<dbReference type="STRING" id="641665.GCA_002104455_02142"/>
<keyword evidence="13" id="KW-1185">Reference proteome</keyword>
<reference evidence="13" key="1">
    <citation type="submission" date="2016-10" db="EMBL/GenBank/DDBJ databases">
        <authorList>
            <person name="Varghese N."/>
            <person name="Submissions S."/>
        </authorList>
    </citation>
    <scope>NUCLEOTIDE SEQUENCE [LARGE SCALE GENOMIC DNA]</scope>
    <source>
        <strain evidence="13">CGMCC 1.9127</strain>
    </source>
</reference>
<keyword evidence="5 8" id="KW-0804">Transcription</keyword>
<name>A0A1H7TH61_9GAMM</name>
<dbReference type="GO" id="GO:0006354">
    <property type="term" value="P:DNA-templated transcription elongation"/>
    <property type="evidence" value="ECO:0007669"/>
    <property type="project" value="TreeGrafter"/>
</dbReference>
<keyword evidence="12" id="KW-0251">Elongation factor</keyword>
<proteinExistence type="inferred from homology"/>
<comment type="similarity">
    <text evidence="1 8 9">Belongs to the GreA/GreB family.</text>
</comment>
<evidence type="ECO:0000256" key="8">
    <source>
        <dbReference type="HAMAP-Rule" id="MF_00105"/>
    </source>
</evidence>
<dbReference type="InterPro" id="IPR006359">
    <property type="entry name" value="Tscrpt_elong_fac_GreA"/>
</dbReference>
<dbReference type="GO" id="GO:0003746">
    <property type="term" value="F:translation elongation factor activity"/>
    <property type="evidence" value="ECO:0007669"/>
    <property type="project" value="UniProtKB-KW"/>
</dbReference>
<dbReference type="PANTHER" id="PTHR30437:SF4">
    <property type="entry name" value="TRANSCRIPTION ELONGATION FACTOR GREA"/>
    <property type="match status" value="1"/>
</dbReference>
<evidence type="ECO:0000256" key="9">
    <source>
        <dbReference type="RuleBase" id="RU000556"/>
    </source>
</evidence>
<evidence type="ECO:0000259" key="11">
    <source>
        <dbReference type="Pfam" id="PF03449"/>
    </source>
</evidence>
<protein>
    <recommendedName>
        <fullName evidence="2 8">Transcription elongation factor GreA</fullName>
    </recommendedName>
    <alternativeName>
        <fullName evidence="7 8">Transcript cleavage factor GreA</fullName>
    </alternativeName>
</protein>
<comment type="function">
    <text evidence="6 8 9">Necessary for efficient RNA polymerase transcription elongation past template-encoded arresting sites. The arresting sites in DNA have the property of trapping a certain fraction of elongating RNA polymerases that pass through, resulting in locked ternary complexes. Cleavage of the nascent transcript by cleavage factors such as GreA or GreB allows the resumption of elongation from the new 3'terminus. GreA releases sequences of 2 to 3 nucleotides.</text>
</comment>
<dbReference type="GO" id="GO:0032784">
    <property type="term" value="P:regulation of DNA-templated transcription elongation"/>
    <property type="evidence" value="ECO:0007669"/>
    <property type="project" value="UniProtKB-UniRule"/>
</dbReference>
<gene>
    <name evidence="8" type="primary">greA</name>
    <name evidence="12" type="ORF">SAMN05216262_12528</name>
</gene>
<dbReference type="Proteomes" id="UP000199297">
    <property type="component" value="Unassembled WGS sequence"/>
</dbReference>
<dbReference type="GO" id="GO:0003677">
    <property type="term" value="F:DNA binding"/>
    <property type="evidence" value="ECO:0007669"/>
    <property type="project" value="UniProtKB-UniRule"/>
</dbReference>
<evidence type="ECO:0000256" key="7">
    <source>
        <dbReference type="ARBA" id="ARBA00030776"/>
    </source>
</evidence>
<evidence type="ECO:0000256" key="5">
    <source>
        <dbReference type="ARBA" id="ARBA00023163"/>
    </source>
</evidence>
<dbReference type="OrthoDB" id="9808774at2"/>
<dbReference type="FunFam" id="3.10.50.30:FF:000001">
    <property type="entry name" value="Transcription elongation factor GreA"/>
    <property type="match status" value="1"/>
</dbReference>
<keyword evidence="4 8" id="KW-0238">DNA-binding</keyword>
<accession>A0A1H7TH61</accession>
<dbReference type="PANTHER" id="PTHR30437">
    <property type="entry name" value="TRANSCRIPTION ELONGATION FACTOR GREA"/>
    <property type="match status" value="1"/>
</dbReference>
<dbReference type="Pfam" id="PF01272">
    <property type="entry name" value="GreA_GreB"/>
    <property type="match status" value="1"/>
</dbReference>
<organism evidence="12 13">
    <name type="scientific">Colwellia chukchiensis</name>
    <dbReference type="NCBI Taxonomy" id="641665"/>
    <lineage>
        <taxon>Bacteria</taxon>
        <taxon>Pseudomonadati</taxon>
        <taxon>Pseudomonadota</taxon>
        <taxon>Gammaproteobacteria</taxon>
        <taxon>Alteromonadales</taxon>
        <taxon>Colwelliaceae</taxon>
        <taxon>Colwellia</taxon>
    </lineage>
</organism>
<dbReference type="InterPro" id="IPR018151">
    <property type="entry name" value="TF_GreA/GreB_CS"/>
</dbReference>
<evidence type="ECO:0000313" key="13">
    <source>
        <dbReference type="Proteomes" id="UP000199297"/>
    </source>
</evidence>
<dbReference type="InterPro" id="IPR036953">
    <property type="entry name" value="GreA/GreB_C_sf"/>
</dbReference>
<evidence type="ECO:0000256" key="3">
    <source>
        <dbReference type="ARBA" id="ARBA00023015"/>
    </source>
</evidence>
<feature type="domain" description="Transcription elongation factor GreA/GreB N-terminal" evidence="11">
    <location>
        <begin position="5"/>
        <end position="74"/>
    </location>
</feature>
<feature type="domain" description="Transcription elongation factor GreA/GreB C-terminal" evidence="10">
    <location>
        <begin position="83"/>
        <end position="156"/>
    </location>
</feature>
<dbReference type="NCBIfam" id="NF001263">
    <property type="entry name" value="PRK00226.1-4"/>
    <property type="match status" value="1"/>
</dbReference>
<dbReference type="AlphaFoldDB" id="A0A1H7TH61"/>
<evidence type="ECO:0000259" key="10">
    <source>
        <dbReference type="Pfam" id="PF01272"/>
    </source>
</evidence>
<dbReference type="InterPro" id="IPR028624">
    <property type="entry name" value="Tscrpt_elong_fac_GreA/B"/>
</dbReference>
<dbReference type="NCBIfam" id="TIGR01462">
    <property type="entry name" value="greA"/>
    <property type="match status" value="1"/>
</dbReference>
<dbReference type="Gene3D" id="3.10.50.30">
    <property type="entry name" value="Transcription elongation factor, GreA/GreB, C-terminal domain"/>
    <property type="match status" value="1"/>
</dbReference>
<dbReference type="InterPro" id="IPR001437">
    <property type="entry name" value="Tscrpt_elong_fac_GreA/B_C"/>
</dbReference>
<dbReference type="FunFam" id="1.10.287.180:FF:000001">
    <property type="entry name" value="Transcription elongation factor GreA"/>
    <property type="match status" value="1"/>
</dbReference>
<dbReference type="HAMAP" id="MF_00105">
    <property type="entry name" value="GreA_GreB"/>
    <property type="match status" value="1"/>
</dbReference>
<evidence type="ECO:0000256" key="2">
    <source>
        <dbReference type="ARBA" id="ARBA00013729"/>
    </source>
</evidence>
<dbReference type="InterPro" id="IPR023459">
    <property type="entry name" value="Tscrpt_elong_fac_GreA/B_fam"/>
</dbReference>
<dbReference type="SUPFAM" id="SSF46557">
    <property type="entry name" value="GreA transcript cleavage protein, N-terminal domain"/>
    <property type="match status" value="1"/>
</dbReference>
<evidence type="ECO:0000256" key="1">
    <source>
        <dbReference type="ARBA" id="ARBA00008213"/>
    </source>
</evidence>
<dbReference type="InterPro" id="IPR036805">
    <property type="entry name" value="Tscrpt_elong_fac_GreA/B_N_sf"/>
</dbReference>
<keyword evidence="3 8" id="KW-0805">Transcription regulation</keyword>
<dbReference type="InterPro" id="IPR022691">
    <property type="entry name" value="Tscrpt_elong_fac_GreA/B_N"/>
</dbReference>
<sequence length="158" mass="17601">MTKYPMTLLGAEQLKEELKFLKTEKRPRIVKDIAEAREHGDLKENAEYHAAKEEQGFCEGRIQDIEGRLSNAQIIDVTKIPNTGKVIFGATVTLLNIETDVEVTYKIVGDDEADFKTGRISLNSPMARGLIGKEVDTEIEITTPGGVVEYEIIAVEHI</sequence>
<dbReference type="PROSITE" id="PS00829">
    <property type="entry name" value="GREAB_1"/>
    <property type="match status" value="1"/>
</dbReference>
<dbReference type="Gene3D" id="1.10.287.180">
    <property type="entry name" value="Transcription elongation factor, GreA/GreB, N-terminal domain"/>
    <property type="match status" value="1"/>
</dbReference>
<dbReference type="PIRSF" id="PIRSF006092">
    <property type="entry name" value="GreA_GreB"/>
    <property type="match status" value="1"/>
</dbReference>
<keyword evidence="12" id="KW-0648">Protein biosynthesis</keyword>
<dbReference type="SUPFAM" id="SSF54534">
    <property type="entry name" value="FKBP-like"/>
    <property type="match status" value="1"/>
</dbReference>
<dbReference type="Pfam" id="PF03449">
    <property type="entry name" value="GreA_GreB_N"/>
    <property type="match status" value="1"/>
</dbReference>
<dbReference type="NCBIfam" id="NF001264">
    <property type="entry name" value="PRK00226.1-5"/>
    <property type="match status" value="1"/>
</dbReference>
<dbReference type="EMBL" id="FOBI01000025">
    <property type="protein sequence ID" value="SEL84053.1"/>
    <property type="molecule type" value="Genomic_DNA"/>
</dbReference>